<dbReference type="FunFam" id="1.20.1270.60:FF:000075">
    <property type="entry name" value="Related to IVY1-phospholipid-binding protein"/>
    <property type="match status" value="1"/>
</dbReference>
<proteinExistence type="predicted"/>
<comment type="caution">
    <text evidence="3">The sequence shown here is derived from an EMBL/GenBank/DDBJ whole genome shotgun (WGS) entry which is preliminary data.</text>
</comment>
<evidence type="ECO:0000313" key="3">
    <source>
        <dbReference type="EMBL" id="KAJ9155723.1"/>
    </source>
</evidence>
<dbReference type="GO" id="GO:0042144">
    <property type="term" value="P:vacuole fusion, non-autophagic"/>
    <property type="evidence" value="ECO:0007669"/>
    <property type="project" value="InterPro"/>
</dbReference>
<dbReference type="PANTHER" id="PTHR38407:SF1">
    <property type="entry name" value="PROTEIN IVY1"/>
    <property type="match status" value="1"/>
</dbReference>
<keyword evidence="1" id="KW-0175">Coiled coil</keyword>
<dbReference type="GO" id="GO:0005543">
    <property type="term" value="F:phospholipid binding"/>
    <property type="evidence" value="ECO:0007669"/>
    <property type="project" value="InterPro"/>
</dbReference>
<dbReference type="GO" id="GO:0000329">
    <property type="term" value="C:fungal-type vacuole membrane"/>
    <property type="evidence" value="ECO:0007669"/>
    <property type="project" value="InterPro"/>
</dbReference>
<dbReference type="InterPro" id="IPR027267">
    <property type="entry name" value="AH/BAR_dom_sf"/>
</dbReference>
<reference evidence="3" key="1">
    <citation type="submission" date="2022-07" db="EMBL/GenBank/DDBJ databases">
        <title>Fungi with potential for degradation of polypropylene.</title>
        <authorList>
            <person name="Gostincar C."/>
        </authorList>
    </citation>
    <scope>NUCLEOTIDE SEQUENCE</scope>
    <source>
        <strain evidence="3">EXF-13308</strain>
    </source>
</reference>
<dbReference type="Proteomes" id="UP001174694">
    <property type="component" value="Unassembled WGS sequence"/>
</dbReference>
<organism evidence="3 4">
    <name type="scientific">Pleurostoma richardsiae</name>
    <dbReference type="NCBI Taxonomy" id="41990"/>
    <lineage>
        <taxon>Eukaryota</taxon>
        <taxon>Fungi</taxon>
        <taxon>Dikarya</taxon>
        <taxon>Ascomycota</taxon>
        <taxon>Pezizomycotina</taxon>
        <taxon>Sordariomycetes</taxon>
        <taxon>Sordariomycetidae</taxon>
        <taxon>Calosphaeriales</taxon>
        <taxon>Pleurostomataceae</taxon>
        <taxon>Pleurostoma</taxon>
    </lineage>
</organism>
<feature type="compositionally biased region" description="Pro residues" evidence="2">
    <location>
        <begin position="13"/>
        <end position="26"/>
    </location>
</feature>
<feature type="compositionally biased region" description="Polar residues" evidence="2">
    <location>
        <begin position="436"/>
        <end position="452"/>
    </location>
</feature>
<keyword evidence="4" id="KW-1185">Reference proteome</keyword>
<dbReference type="Gene3D" id="1.20.1270.60">
    <property type="entry name" value="Arfaptin homology (AH) domain/BAR domain"/>
    <property type="match status" value="1"/>
</dbReference>
<feature type="coiled-coil region" evidence="1">
    <location>
        <begin position="178"/>
        <end position="205"/>
    </location>
</feature>
<dbReference type="SUPFAM" id="SSF103657">
    <property type="entry name" value="BAR/IMD domain-like"/>
    <property type="match status" value="1"/>
</dbReference>
<dbReference type="InterPro" id="IPR037470">
    <property type="entry name" value="IVY1"/>
</dbReference>
<gene>
    <name evidence="3" type="ORF">NKR23_g1670</name>
</gene>
<feature type="region of interest" description="Disordered" evidence="2">
    <location>
        <begin position="1"/>
        <end position="29"/>
    </location>
</feature>
<dbReference type="AlphaFoldDB" id="A0AA38VWD3"/>
<feature type="region of interest" description="Disordered" evidence="2">
    <location>
        <begin position="370"/>
        <end position="458"/>
    </location>
</feature>
<evidence type="ECO:0000256" key="1">
    <source>
        <dbReference type="SAM" id="Coils"/>
    </source>
</evidence>
<feature type="compositionally biased region" description="Gly residues" evidence="2">
    <location>
        <begin position="295"/>
        <end position="304"/>
    </location>
</feature>
<sequence length="458" mass="48138">MATAHPAADDARPPSPTPSQLPPVPASPTYSYASTANPISAYNLPLPPPPRPVHAVLTPADLEQSQAAYSDLIASAKSYRVALAALGTAASAFGSALESCARLKEARADALGPPAAASLSNSFNAKGSCTADNLLAAAGVHHLIANHEQILSDTVYRSFEVPILHELDKWRRGVEEEDDGYQRAVRRQSQEIRRLEKEGIKLHRQRRRDVAKFRSHLVELTTKLDGLTALHGEHARTLLRDSQDTSARILDATCSLVRAEVDIFESLARKGWSGGGLDDLLEKGTDLFATEEDPGGAGGQGGGAEPSKLFSILPPKSILADSASDSGVAAAHGRADSLGAGIVPYQSLSGALSEPRLQGDADSVFSELNRPRITRPFSPPPIPVDSEDVLGGGALAAESSSATVKASSSGLPAGEEEEEHPWRDEGAGKMGEADTPDTSPGSSQQREPTWTGTEGVGH</sequence>
<protein>
    <submittedName>
        <fullName evidence="3">Phospholipid-binding protein</fullName>
    </submittedName>
</protein>
<dbReference type="PANTHER" id="PTHR38407">
    <property type="entry name" value="PROTEIN IVY1"/>
    <property type="match status" value="1"/>
</dbReference>
<feature type="region of interest" description="Disordered" evidence="2">
    <location>
        <begin position="288"/>
        <end position="307"/>
    </location>
</feature>
<evidence type="ECO:0000313" key="4">
    <source>
        <dbReference type="Proteomes" id="UP001174694"/>
    </source>
</evidence>
<accession>A0AA38VWD3</accession>
<dbReference type="EMBL" id="JANBVO010000003">
    <property type="protein sequence ID" value="KAJ9155723.1"/>
    <property type="molecule type" value="Genomic_DNA"/>
</dbReference>
<name>A0AA38VWD3_9PEZI</name>
<evidence type="ECO:0000256" key="2">
    <source>
        <dbReference type="SAM" id="MobiDB-lite"/>
    </source>
</evidence>
<feature type="compositionally biased region" description="Low complexity" evidence="2">
    <location>
        <begin position="395"/>
        <end position="409"/>
    </location>
</feature>